<dbReference type="Proteomes" id="UP001455709">
    <property type="component" value="Unassembled WGS sequence"/>
</dbReference>
<evidence type="ECO:0000313" key="18">
    <source>
        <dbReference type="Proteomes" id="UP001455709"/>
    </source>
</evidence>
<evidence type="ECO:0000256" key="12">
    <source>
        <dbReference type="PROSITE-ProRule" id="PRU10144"/>
    </source>
</evidence>
<evidence type="ECO:0000256" key="11">
    <source>
        <dbReference type="PROSITE-ProRule" id="PRU01360"/>
    </source>
</evidence>
<sequence length="739" mass="81953">MQQQPKNGRAQAAAFPFCLSALALSLTCTRIFAAEAVSTMETVHVSGERISASVGRNKLNREEIERPQARSLAEVLDALPGVNAGGSQRPGGQTINVWGFESVEHVQVLLDGAPQGFDKYKQGTSFIDPELLGSVEVLKGGHSPFYGNGAFGGVVKAETKTVAELLQPGRSVGGFAKLSYQDNGNQFGQSLAAYAGGAGSKADILAYLTHSRSGNGKKGDGTPTLFSGNELDGGMLKLTWRPAAGHRLRLGWVTQEETRRSPWAARRGDTTAPSAAEIKQYGQDGAWLRQSVWREQEDETASADWSFTSDSPWLDLQLSYAQSRRHQHDIRPANASIYAYSSLFGNESWVTQRDRRVELRNTARVGSDWARQEITVGVSWAKKTLDALFYRLDKVKDPAYNYGYLNPRYQPPGEETVRSAYWIHQWQPFDSLILTPSFRYDQVLIEGRKNLASAYNDPGLGHDYSALAYSGWSPRLAARWNFHPGWTLDAGYARSWRAPGVDEVYDTQIKGSSTTASSRQLRPETLNAIKVGLEFERGSVLMSGDMFSFALGWYRQDVKNDIAQRLGPNRGDAPGAPLPTPIGFYRNMPGYVIEGFELEGRYQSRGWYGGMSISSTKGERRHSLLDPWGKDEPMVNIPPRKAIVNLGYRWQEPGVSLGLQGKFLRKQDQVLLDSPYSYPAQPGYALYALSLGWQPRGSLKGLEARVAVDNLFNRTYTPYLTEGFEGMGRSVRTSLSWRF</sequence>
<dbReference type="PANTHER" id="PTHR30069:SF56">
    <property type="entry name" value="TONB-DEPENDENT HEME RECEPTOR A"/>
    <property type="match status" value="1"/>
</dbReference>
<dbReference type="InterPro" id="IPR011276">
    <property type="entry name" value="TonB_haem/Hb_rcpt"/>
</dbReference>
<dbReference type="PROSITE" id="PS01156">
    <property type="entry name" value="TONB_DEPENDENT_REC_2"/>
    <property type="match status" value="1"/>
</dbReference>
<evidence type="ECO:0000256" key="4">
    <source>
        <dbReference type="ARBA" id="ARBA00022452"/>
    </source>
</evidence>
<comment type="similarity">
    <text evidence="2 11 13">Belongs to the TonB-dependent receptor family.</text>
</comment>
<evidence type="ECO:0000256" key="1">
    <source>
        <dbReference type="ARBA" id="ARBA00004571"/>
    </source>
</evidence>
<dbReference type="Pfam" id="PF00593">
    <property type="entry name" value="TonB_dep_Rec_b-barrel"/>
    <property type="match status" value="1"/>
</dbReference>
<dbReference type="CDD" id="cd01347">
    <property type="entry name" value="ligand_gated_channel"/>
    <property type="match status" value="1"/>
</dbReference>
<evidence type="ECO:0000256" key="5">
    <source>
        <dbReference type="ARBA" id="ARBA00022692"/>
    </source>
</evidence>
<dbReference type="InterPro" id="IPR036942">
    <property type="entry name" value="Beta-barrel_TonB_sf"/>
</dbReference>
<keyword evidence="7 13" id="KW-0798">TonB box</keyword>
<dbReference type="EMBL" id="JBDOJC010000001">
    <property type="protein sequence ID" value="MEO2219523.1"/>
    <property type="molecule type" value="Genomic_DNA"/>
</dbReference>
<dbReference type="InterPro" id="IPR037066">
    <property type="entry name" value="Plug_dom_sf"/>
</dbReference>
<evidence type="ECO:0000256" key="6">
    <source>
        <dbReference type="ARBA" id="ARBA00022729"/>
    </source>
</evidence>
<keyword evidence="10 11" id="KW-0998">Cell outer membrane</keyword>
<evidence type="ECO:0000256" key="10">
    <source>
        <dbReference type="ARBA" id="ARBA00023237"/>
    </source>
</evidence>
<protein>
    <submittedName>
        <fullName evidence="17">TonB-dependent receptor</fullName>
    </submittedName>
</protein>
<comment type="caution">
    <text evidence="17">The sequence shown here is derived from an EMBL/GenBank/DDBJ whole genome shotgun (WGS) entry which is preliminary data.</text>
</comment>
<keyword evidence="6 14" id="KW-0732">Signal</keyword>
<dbReference type="Gene3D" id="2.40.170.20">
    <property type="entry name" value="TonB-dependent receptor, beta-barrel domain"/>
    <property type="match status" value="1"/>
</dbReference>
<dbReference type="SUPFAM" id="SSF56935">
    <property type="entry name" value="Porins"/>
    <property type="match status" value="1"/>
</dbReference>
<organism evidence="17 18">
    <name type="scientific">Chromobacterium vaccinii</name>
    <dbReference type="NCBI Taxonomy" id="1108595"/>
    <lineage>
        <taxon>Bacteria</taxon>
        <taxon>Pseudomonadati</taxon>
        <taxon>Pseudomonadota</taxon>
        <taxon>Betaproteobacteria</taxon>
        <taxon>Neisseriales</taxon>
        <taxon>Chromobacteriaceae</taxon>
        <taxon>Chromobacterium</taxon>
    </lineage>
</organism>
<dbReference type="Gene3D" id="2.170.130.10">
    <property type="entry name" value="TonB-dependent receptor, plug domain"/>
    <property type="match status" value="1"/>
</dbReference>
<feature type="chain" id="PRO_5046435331" evidence="14">
    <location>
        <begin position="34"/>
        <end position="739"/>
    </location>
</feature>
<keyword evidence="8 11" id="KW-0472">Membrane</keyword>
<dbReference type="Pfam" id="PF07715">
    <property type="entry name" value="Plug"/>
    <property type="match status" value="1"/>
</dbReference>
<feature type="short sequence motif" description="TonB C-terminal box" evidence="12">
    <location>
        <begin position="722"/>
        <end position="739"/>
    </location>
</feature>
<evidence type="ECO:0000259" key="16">
    <source>
        <dbReference type="Pfam" id="PF07715"/>
    </source>
</evidence>
<dbReference type="RefSeq" id="WP_347372029.1">
    <property type="nucleotide sequence ID" value="NZ_JBDOJC010000001.1"/>
</dbReference>
<keyword evidence="3 11" id="KW-0813">Transport</keyword>
<dbReference type="InterPro" id="IPR039426">
    <property type="entry name" value="TonB-dep_rcpt-like"/>
</dbReference>
<evidence type="ECO:0000313" key="17">
    <source>
        <dbReference type="EMBL" id="MEO2219523.1"/>
    </source>
</evidence>
<dbReference type="InterPro" id="IPR000531">
    <property type="entry name" value="Beta-barrel_TonB"/>
</dbReference>
<reference evidence="17 18" key="1">
    <citation type="submission" date="2024-05" db="EMBL/GenBank/DDBJ databases">
        <authorList>
            <person name="De Oliveira J.P."/>
            <person name="Noriler S.A."/>
            <person name="De Oliveira A.G."/>
            <person name="Sipoli D.S."/>
        </authorList>
    </citation>
    <scope>NUCLEOTIDE SEQUENCE [LARGE SCALE GENOMIC DNA]</scope>
    <source>
        <strain evidence="17 18">LABIM189</strain>
    </source>
</reference>
<dbReference type="InterPro" id="IPR012910">
    <property type="entry name" value="Plug_dom"/>
</dbReference>
<feature type="signal peptide" evidence="14">
    <location>
        <begin position="1"/>
        <end position="33"/>
    </location>
</feature>
<keyword evidence="5 11" id="KW-0812">Transmembrane</keyword>
<evidence type="ECO:0000256" key="14">
    <source>
        <dbReference type="SAM" id="SignalP"/>
    </source>
</evidence>
<feature type="domain" description="TonB-dependent receptor plug" evidence="16">
    <location>
        <begin position="56"/>
        <end position="154"/>
    </location>
</feature>
<dbReference type="PANTHER" id="PTHR30069">
    <property type="entry name" value="TONB-DEPENDENT OUTER MEMBRANE RECEPTOR"/>
    <property type="match status" value="1"/>
</dbReference>
<dbReference type="PROSITE" id="PS52016">
    <property type="entry name" value="TONB_DEPENDENT_REC_3"/>
    <property type="match status" value="1"/>
</dbReference>
<keyword evidence="9 17" id="KW-0675">Receptor</keyword>
<keyword evidence="18" id="KW-1185">Reference proteome</keyword>
<proteinExistence type="inferred from homology"/>
<keyword evidence="4 11" id="KW-1134">Transmembrane beta strand</keyword>
<gene>
    <name evidence="17" type="ORF">ABGV49_20920</name>
</gene>
<feature type="domain" description="TonB-dependent receptor-like beta-barrel" evidence="15">
    <location>
        <begin position="249"/>
        <end position="711"/>
    </location>
</feature>
<dbReference type="InterPro" id="IPR010917">
    <property type="entry name" value="TonB_rcpt_CS"/>
</dbReference>
<evidence type="ECO:0000256" key="13">
    <source>
        <dbReference type="RuleBase" id="RU003357"/>
    </source>
</evidence>
<evidence type="ECO:0000256" key="8">
    <source>
        <dbReference type="ARBA" id="ARBA00023136"/>
    </source>
</evidence>
<accession>A0ABV0FJY2</accession>
<evidence type="ECO:0000256" key="3">
    <source>
        <dbReference type="ARBA" id="ARBA00022448"/>
    </source>
</evidence>
<evidence type="ECO:0000259" key="15">
    <source>
        <dbReference type="Pfam" id="PF00593"/>
    </source>
</evidence>
<name>A0ABV0FJY2_9NEIS</name>
<evidence type="ECO:0000256" key="7">
    <source>
        <dbReference type="ARBA" id="ARBA00023077"/>
    </source>
</evidence>
<evidence type="ECO:0000256" key="2">
    <source>
        <dbReference type="ARBA" id="ARBA00009810"/>
    </source>
</evidence>
<dbReference type="NCBIfam" id="TIGR01785">
    <property type="entry name" value="TonB-hemin"/>
    <property type="match status" value="1"/>
</dbReference>
<evidence type="ECO:0000256" key="9">
    <source>
        <dbReference type="ARBA" id="ARBA00023170"/>
    </source>
</evidence>
<comment type="subcellular location">
    <subcellularLocation>
        <location evidence="1 11">Cell outer membrane</location>
        <topology evidence="1 11">Multi-pass membrane protein</topology>
    </subcellularLocation>
</comment>